<feature type="compositionally biased region" description="Basic and acidic residues" evidence="1">
    <location>
        <begin position="88"/>
        <end position="97"/>
    </location>
</feature>
<evidence type="ECO:0000313" key="3">
    <source>
        <dbReference type="Proteomes" id="UP001589575"/>
    </source>
</evidence>
<sequence>MQQGALAAAVLADDGEAGTGGDGDAGVTEDLSAAAHHAEAVRAEMGGTARGKRRLRAVVGGGGRVFRETWVHGSAFDSSGSRARQRTARQDPGRRSGVDQLIVGCLTGPPSAAGTYPDHRDAGVNHADHSNQVPSVLVRSRLCPAVRCGPLSSVGLD</sequence>
<dbReference type="Proteomes" id="UP001589575">
    <property type="component" value="Unassembled WGS sequence"/>
</dbReference>
<feature type="region of interest" description="Disordered" evidence="1">
    <location>
        <begin position="74"/>
        <end position="98"/>
    </location>
</feature>
<name>A0ABV5G7A1_9MICC</name>
<dbReference type="EMBL" id="JBHMFI010000002">
    <property type="protein sequence ID" value="MFB9074831.1"/>
    <property type="molecule type" value="Genomic_DNA"/>
</dbReference>
<organism evidence="2 3">
    <name type="scientific">Citricoccus parietis</name>
    <dbReference type="NCBI Taxonomy" id="592307"/>
    <lineage>
        <taxon>Bacteria</taxon>
        <taxon>Bacillati</taxon>
        <taxon>Actinomycetota</taxon>
        <taxon>Actinomycetes</taxon>
        <taxon>Micrococcales</taxon>
        <taxon>Micrococcaceae</taxon>
        <taxon>Citricoccus</taxon>
    </lineage>
</organism>
<gene>
    <name evidence="2" type="ORF">ACFFX0_28035</name>
</gene>
<evidence type="ECO:0000256" key="1">
    <source>
        <dbReference type="SAM" id="MobiDB-lite"/>
    </source>
</evidence>
<comment type="caution">
    <text evidence="2">The sequence shown here is derived from an EMBL/GenBank/DDBJ whole genome shotgun (WGS) entry which is preliminary data.</text>
</comment>
<accession>A0ABV5G7A1</accession>
<evidence type="ECO:0000313" key="2">
    <source>
        <dbReference type="EMBL" id="MFB9074831.1"/>
    </source>
</evidence>
<protein>
    <submittedName>
        <fullName evidence="2">Uncharacterized protein</fullName>
    </submittedName>
</protein>
<keyword evidence="3" id="KW-1185">Reference proteome</keyword>
<proteinExistence type="predicted"/>
<reference evidence="2 3" key="1">
    <citation type="submission" date="2024-09" db="EMBL/GenBank/DDBJ databases">
        <authorList>
            <person name="Sun Q."/>
            <person name="Mori K."/>
        </authorList>
    </citation>
    <scope>NUCLEOTIDE SEQUENCE [LARGE SCALE GENOMIC DNA]</scope>
    <source>
        <strain evidence="2 3">CCM 7609</strain>
    </source>
</reference>